<evidence type="ECO:0000313" key="1">
    <source>
        <dbReference type="EMBL" id="CAF1686445.1"/>
    </source>
</evidence>
<protein>
    <submittedName>
        <fullName evidence="1">Uncharacterized protein</fullName>
    </submittedName>
</protein>
<dbReference type="AlphaFoldDB" id="A0A816HDX0"/>
<reference evidence="1" key="1">
    <citation type="submission" date="2021-02" db="EMBL/GenBank/DDBJ databases">
        <authorList>
            <person name="Nowell W R."/>
        </authorList>
    </citation>
    <scope>NUCLEOTIDE SEQUENCE</scope>
</reference>
<evidence type="ECO:0000313" key="3">
    <source>
        <dbReference type="Proteomes" id="UP000663834"/>
    </source>
</evidence>
<evidence type="ECO:0000313" key="2">
    <source>
        <dbReference type="EMBL" id="CAF5183543.1"/>
    </source>
</evidence>
<dbReference type="EMBL" id="CAJNOW010022060">
    <property type="protein sequence ID" value="CAF1686445.1"/>
    <property type="molecule type" value="Genomic_DNA"/>
</dbReference>
<feature type="non-terminal residue" evidence="1">
    <location>
        <position position="1"/>
    </location>
</feature>
<dbReference type="EMBL" id="CAJOBJ010331618">
    <property type="protein sequence ID" value="CAF5183543.1"/>
    <property type="molecule type" value="Genomic_DNA"/>
</dbReference>
<dbReference type="Proteomes" id="UP000681720">
    <property type="component" value="Unassembled WGS sequence"/>
</dbReference>
<name>A0A816HDX0_9BILA</name>
<sequence>RNIPRRWRNQNINQQSNEINQVLKKLQALNDNRPIQILHITKQE</sequence>
<gene>
    <name evidence="2" type="ORF">GIL414_LOCUS70157</name>
    <name evidence="1" type="ORF">KQP761_LOCUS38781</name>
</gene>
<organism evidence="1 3">
    <name type="scientific">Rotaria magnacalcarata</name>
    <dbReference type="NCBI Taxonomy" id="392030"/>
    <lineage>
        <taxon>Eukaryota</taxon>
        <taxon>Metazoa</taxon>
        <taxon>Spiralia</taxon>
        <taxon>Gnathifera</taxon>
        <taxon>Rotifera</taxon>
        <taxon>Eurotatoria</taxon>
        <taxon>Bdelloidea</taxon>
        <taxon>Philodinida</taxon>
        <taxon>Philodinidae</taxon>
        <taxon>Rotaria</taxon>
    </lineage>
</organism>
<proteinExistence type="predicted"/>
<comment type="caution">
    <text evidence="1">The sequence shown here is derived from an EMBL/GenBank/DDBJ whole genome shotgun (WGS) entry which is preliminary data.</text>
</comment>
<dbReference type="Proteomes" id="UP000663834">
    <property type="component" value="Unassembled WGS sequence"/>
</dbReference>
<accession>A0A816HDX0</accession>